<dbReference type="PANTHER" id="PTHR14624">
    <property type="entry name" value="DFG10 PROTEIN"/>
    <property type="match status" value="1"/>
</dbReference>
<dbReference type="GO" id="GO:0016095">
    <property type="term" value="P:polyprenol catabolic process"/>
    <property type="evidence" value="ECO:0007669"/>
    <property type="project" value="UniProtKB-UniRule"/>
</dbReference>
<keyword evidence="4 5" id="KW-0472">Membrane</keyword>
<keyword evidence="5" id="KW-0560">Oxidoreductase</keyword>
<evidence type="ECO:0000256" key="5">
    <source>
        <dbReference type="RuleBase" id="RU367081"/>
    </source>
</evidence>
<accession>A0AAV9HN60</accession>
<feature type="transmembrane region" description="Helical" evidence="5">
    <location>
        <begin position="232"/>
        <end position="248"/>
    </location>
</feature>
<dbReference type="Proteomes" id="UP001321749">
    <property type="component" value="Unassembled WGS sequence"/>
</dbReference>
<dbReference type="PANTHER" id="PTHR14624:SF0">
    <property type="entry name" value="POLYPRENOL REDUCTASE"/>
    <property type="match status" value="1"/>
</dbReference>
<evidence type="ECO:0000256" key="4">
    <source>
        <dbReference type="ARBA" id="ARBA00023136"/>
    </source>
</evidence>
<protein>
    <recommendedName>
        <fullName evidence="5">Polyprenal reductase</fullName>
        <ecNumber evidence="5">1.3.1.94</ecNumber>
    </recommendedName>
</protein>
<gene>
    <name evidence="8" type="ORF">QBC42DRAFT_297735</name>
</gene>
<dbReference type="InterPro" id="IPR039698">
    <property type="entry name" value="Dfg10/SRD5A3"/>
</dbReference>
<proteinExistence type="inferred from homology"/>
<name>A0AAV9HN60_9PEZI</name>
<keyword evidence="2 5" id="KW-0812">Transmembrane</keyword>
<feature type="compositionally biased region" description="Polar residues" evidence="6">
    <location>
        <begin position="73"/>
        <end position="86"/>
    </location>
</feature>
<dbReference type="Pfam" id="PF02544">
    <property type="entry name" value="Steroid_dh"/>
    <property type="match status" value="1"/>
</dbReference>
<dbReference type="EC" id="1.3.1.94" evidence="5"/>
<comment type="caution">
    <text evidence="8">The sequence shown here is derived from an EMBL/GenBank/DDBJ whole genome shotgun (WGS) entry which is preliminary data.</text>
</comment>
<dbReference type="GO" id="GO:0006488">
    <property type="term" value="P:dolichol-linked oligosaccharide biosynthetic process"/>
    <property type="evidence" value="ECO:0007669"/>
    <property type="project" value="UniProtKB-UniRule"/>
</dbReference>
<dbReference type="EMBL" id="MU864991">
    <property type="protein sequence ID" value="KAK4461435.1"/>
    <property type="molecule type" value="Genomic_DNA"/>
</dbReference>
<reference evidence="8" key="2">
    <citation type="submission" date="2023-06" db="EMBL/GenBank/DDBJ databases">
        <authorList>
            <consortium name="Lawrence Berkeley National Laboratory"/>
            <person name="Mondo S.J."/>
            <person name="Hensen N."/>
            <person name="Bonometti L."/>
            <person name="Westerberg I."/>
            <person name="Brannstrom I.O."/>
            <person name="Guillou S."/>
            <person name="Cros-Aarteil S."/>
            <person name="Calhoun S."/>
            <person name="Haridas S."/>
            <person name="Kuo A."/>
            <person name="Pangilinan J."/>
            <person name="Riley R."/>
            <person name="Labutti K."/>
            <person name="Andreopoulos B."/>
            <person name="Lipzen A."/>
            <person name="Chen C."/>
            <person name="Yanf M."/>
            <person name="Daum C."/>
            <person name="Ng V."/>
            <person name="Clum A."/>
            <person name="Steindorff A."/>
            <person name="Ohm R."/>
            <person name="Martin F."/>
            <person name="Silar P."/>
            <person name="Natvig D."/>
            <person name="Lalanne C."/>
            <person name="Gautier V."/>
            <person name="Ament-Velasquez S.L."/>
            <person name="Kruys A."/>
            <person name="Hutchinson M.I."/>
            <person name="Powell A.J."/>
            <person name="Barry K."/>
            <person name="Miller A.N."/>
            <person name="Grigoriev I.V."/>
            <person name="Debuchy R."/>
            <person name="Gladieux P."/>
            <person name="Thoren M.H."/>
            <person name="Johannesson H."/>
        </authorList>
    </citation>
    <scope>NUCLEOTIDE SEQUENCE</scope>
    <source>
        <strain evidence="8">PSN324</strain>
    </source>
</reference>
<sequence>MMDHRHRGILQSLSETTPAQWCQAFFLVAAAAVLAVAAMPDDAKTLLVDYGARKAPSFPSSASSSSSASASATQTSEITTPKNLSNPHKPKGWWGGMLSLMSAVTSWSQVPHSWFGAFYALSVGCSLFWLGQYLADGHVWRLIASKQVENAPSTTSSVALSQVAVGWTMMFLQGARRVFEHAAIIKPSKSTMWAVHWLLGLFFYLFINVSIWVEGSGALLDKKLAQSGDSDAMIKLALGIPAFMYAWVNQYRCHKHLANLKKYSLPEEGLFQNFICAHYTCECFLYFSMAIATAPNGAWCNRTLLCAVIFVSANLGVTASGTRKWYAQKFGVGRIANRWNMVPFIF</sequence>
<keyword evidence="5" id="KW-0256">Endoplasmic reticulum</keyword>
<feature type="transmembrane region" description="Helical" evidence="5">
    <location>
        <begin position="193"/>
        <end position="212"/>
    </location>
</feature>
<feature type="transmembrane region" description="Helical" evidence="5">
    <location>
        <begin position="117"/>
        <end position="135"/>
    </location>
</feature>
<keyword evidence="3 5" id="KW-1133">Transmembrane helix</keyword>
<evidence type="ECO:0000256" key="3">
    <source>
        <dbReference type="ARBA" id="ARBA00022989"/>
    </source>
</evidence>
<dbReference type="GO" id="GO:0003865">
    <property type="term" value="F:3-oxo-5-alpha-steroid 4-dehydrogenase activity"/>
    <property type="evidence" value="ECO:0007669"/>
    <property type="project" value="TreeGrafter"/>
</dbReference>
<evidence type="ECO:0000313" key="8">
    <source>
        <dbReference type="EMBL" id="KAK4461435.1"/>
    </source>
</evidence>
<comment type="similarity">
    <text evidence="5">Belongs to the steroid 5-alpha reductase family. Polyprenal reductase subfamily.</text>
</comment>
<organism evidence="8 9">
    <name type="scientific">Cladorrhinum samala</name>
    <dbReference type="NCBI Taxonomy" id="585594"/>
    <lineage>
        <taxon>Eukaryota</taxon>
        <taxon>Fungi</taxon>
        <taxon>Dikarya</taxon>
        <taxon>Ascomycota</taxon>
        <taxon>Pezizomycotina</taxon>
        <taxon>Sordariomycetes</taxon>
        <taxon>Sordariomycetidae</taxon>
        <taxon>Sordariales</taxon>
        <taxon>Podosporaceae</taxon>
        <taxon>Cladorrhinum</taxon>
    </lineage>
</organism>
<comment type="pathway">
    <text evidence="5">Protein modification; protein glycosylation.</text>
</comment>
<feature type="domain" description="3-oxo-5-alpha-steroid 4-dehydrogenase C-terminal" evidence="7">
    <location>
        <begin position="226"/>
        <end position="346"/>
    </location>
</feature>
<reference evidence="8" key="1">
    <citation type="journal article" date="2023" name="Mol. Phylogenet. Evol.">
        <title>Genome-scale phylogeny and comparative genomics of the fungal order Sordariales.</title>
        <authorList>
            <person name="Hensen N."/>
            <person name="Bonometti L."/>
            <person name="Westerberg I."/>
            <person name="Brannstrom I.O."/>
            <person name="Guillou S."/>
            <person name="Cros-Aarteil S."/>
            <person name="Calhoun S."/>
            <person name="Haridas S."/>
            <person name="Kuo A."/>
            <person name="Mondo S."/>
            <person name="Pangilinan J."/>
            <person name="Riley R."/>
            <person name="LaButti K."/>
            <person name="Andreopoulos B."/>
            <person name="Lipzen A."/>
            <person name="Chen C."/>
            <person name="Yan M."/>
            <person name="Daum C."/>
            <person name="Ng V."/>
            <person name="Clum A."/>
            <person name="Steindorff A."/>
            <person name="Ohm R.A."/>
            <person name="Martin F."/>
            <person name="Silar P."/>
            <person name="Natvig D.O."/>
            <person name="Lalanne C."/>
            <person name="Gautier V."/>
            <person name="Ament-Velasquez S.L."/>
            <person name="Kruys A."/>
            <person name="Hutchinson M.I."/>
            <person name="Powell A.J."/>
            <person name="Barry K."/>
            <person name="Miller A.N."/>
            <person name="Grigoriev I.V."/>
            <person name="Debuchy R."/>
            <person name="Gladieux P."/>
            <person name="Hiltunen Thoren M."/>
            <person name="Johannesson H."/>
        </authorList>
    </citation>
    <scope>NUCLEOTIDE SEQUENCE</scope>
    <source>
        <strain evidence="8">PSN324</strain>
    </source>
</reference>
<keyword evidence="5" id="KW-0521">NADP</keyword>
<dbReference type="InterPro" id="IPR001104">
    <property type="entry name" value="3-oxo-5_a-steroid_4-DH_C"/>
</dbReference>
<evidence type="ECO:0000259" key="7">
    <source>
        <dbReference type="Pfam" id="PF02544"/>
    </source>
</evidence>
<dbReference type="GO" id="GO:0005789">
    <property type="term" value="C:endoplasmic reticulum membrane"/>
    <property type="evidence" value="ECO:0007669"/>
    <property type="project" value="UniProtKB-SubCell"/>
</dbReference>
<evidence type="ECO:0000256" key="2">
    <source>
        <dbReference type="ARBA" id="ARBA00022692"/>
    </source>
</evidence>
<evidence type="ECO:0000313" key="9">
    <source>
        <dbReference type="Proteomes" id="UP001321749"/>
    </source>
</evidence>
<dbReference type="GO" id="GO:0160198">
    <property type="term" value="F:polyprenal reductase activity"/>
    <property type="evidence" value="ECO:0007669"/>
    <property type="project" value="UniProtKB-EC"/>
</dbReference>
<dbReference type="GO" id="GO:0102389">
    <property type="term" value="F:polyprenol reductase activity"/>
    <property type="evidence" value="ECO:0007669"/>
    <property type="project" value="UniProtKB-UniRule"/>
</dbReference>
<comment type="subcellular location">
    <subcellularLocation>
        <location evidence="1">Endomembrane system</location>
        <topology evidence="1">Multi-pass membrane protein</topology>
    </subcellularLocation>
    <subcellularLocation>
        <location evidence="5">Endoplasmic reticulum membrane</location>
    </subcellularLocation>
</comment>
<dbReference type="AlphaFoldDB" id="A0AAV9HN60"/>
<feature type="region of interest" description="Disordered" evidence="6">
    <location>
        <begin position="56"/>
        <end position="88"/>
    </location>
</feature>
<keyword evidence="9" id="KW-1185">Reference proteome</keyword>
<evidence type="ECO:0000256" key="6">
    <source>
        <dbReference type="SAM" id="MobiDB-lite"/>
    </source>
</evidence>
<evidence type="ECO:0000256" key="1">
    <source>
        <dbReference type="ARBA" id="ARBA00004127"/>
    </source>
</evidence>
<comment type="catalytic activity">
    <reaction evidence="5">
        <text>a di-trans,poly-cis-dolichal + NADP(+) = a di-trans,poly-cis-polyprenal + NADPH + H(+)</text>
        <dbReference type="Rhea" id="RHEA:80727"/>
        <dbReference type="Rhea" id="RHEA-COMP:19536"/>
        <dbReference type="Rhea" id="RHEA-COMP:19537"/>
        <dbReference type="ChEBI" id="CHEBI:15378"/>
        <dbReference type="ChEBI" id="CHEBI:57783"/>
        <dbReference type="ChEBI" id="CHEBI:58349"/>
        <dbReference type="ChEBI" id="CHEBI:231623"/>
        <dbReference type="ChEBI" id="CHEBI:231637"/>
        <dbReference type="EC" id="1.3.1.94"/>
    </reaction>
    <physiologicalReaction direction="right-to-left" evidence="5">
        <dbReference type="Rhea" id="RHEA:80729"/>
    </physiologicalReaction>
</comment>
<comment type="function">
    <text evidence="5">Plays a key role in early steps of protein N-linked glycosylation by being involved in the conversion of polyprenol into dolichol. Acts as a polyprenal reductase that mediates the reduction of polyprenal into dolichal in a NADP-dependent mechanism. Dolichols are required for the synthesis of dolichol-linked monosaccharides and the oligosaccharide precursor used for N-glycosylation.</text>
</comment>
<feature type="compositionally biased region" description="Low complexity" evidence="6">
    <location>
        <begin position="56"/>
        <end position="72"/>
    </location>
</feature>
<feature type="transmembrane region" description="Helical" evidence="5">
    <location>
        <begin position="21"/>
        <end position="39"/>
    </location>
</feature>